<dbReference type="AlphaFoldDB" id="V4RAE7"/>
<sequence>MPAVMYRLAHLSDPHIPPSRRPRRRELLFSQRLVGWTNWRRSRRDVHRREVLDVLTGDLEREAPDHIAVTGDLTIVSSRAEWTACREWLNEIGHGDHVSLVPGNHDAYTRGAVPATRRAWREYMTGDGADPDESMARFPYLRRRGPLALVGVSSAVATAPFLATGKIGSSQLERLETMLAELRSADLFRVVLIHHPPLRTQGDRYRRLLDGKHFVEMVGRLGAELVLHGHDHTSTVRHIESPREPVPVIGVPSASALAFGGKPAAAYNVYEIDRGRHGWNCTMSVRGFEDEAISETQRRPLWRDGHAVVG</sequence>
<dbReference type="Pfam" id="PF00149">
    <property type="entry name" value="Metallophos"/>
    <property type="match status" value="1"/>
</dbReference>
<dbReference type="RefSeq" id="WP_023433338.1">
    <property type="nucleotide sequence ID" value="NZ_AWXZ01000039.1"/>
</dbReference>
<evidence type="ECO:0000256" key="4">
    <source>
        <dbReference type="ARBA" id="ARBA00025742"/>
    </source>
</evidence>
<feature type="domain" description="Calcineurin-like phosphoesterase" evidence="5">
    <location>
        <begin position="7"/>
        <end position="233"/>
    </location>
</feature>
<dbReference type="eggNOG" id="COG1409">
    <property type="taxonomic scope" value="Bacteria"/>
</dbReference>
<dbReference type="EMBL" id="AWXZ01000039">
    <property type="protein sequence ID" value="ESR23151.1"/>
    <property type="molecule type" value="Genomic_DNA"/>
</dbReference>
<evidence type="ECO:0000259" key="5">
    <source>
        <dbReference type="Pfam" id="PF00149"/>
    </source>
</evidence>
<accession>V4RAE7</accession>
<name>V4RAE7_9HYPH</name>
<dbReference type="Gene3D" id="3.60.21.10">
    <property type="match status" value="1"/>
</dbReference>
<organism evidence="6 7">
    <name type="scientific">Lutibaculum baratangense AMV1</name>
    <dbReference type="NCBI Taxonomy" id="631454"/>
    <lineage>
        <taxon>Bacteria</taxon>
        <taxon>Pseudomonadati</taxon>
        <taxon>Pseudomonadota</taxon>
        <taxon>Alphaproteobacteria</taxon>
        <taxon>Hyphomicrobiales</taxon>
        <taxon>Tepidamorphaceae</taxon>
        <taxon>Lutibaculum</taxon>
    </lineage>
</organism>
<evidence type="ECO:0000256" key="1">
    <source>
        <dbReference type="ARBA" id="ARBA00022723"/>
    </source>
</evidence>
<evidence type="ECO:0000313" key="6">
    <source>
        <dbReference type="EMBL" id="ESR23151.1"/>
    </source>
</evidence>
<dbReference type="SUPFAM" id="SSF56300">
    <property type="entry name" value="Metallo-dependent phosphatases"/>
    <property type="match status" value="1"/>
</dbReference>
<proteinExistence type="inferred from homology"/>
<keyword evidence="7" id="KW-1185">Reference proteome</keyword>
<dbReference type="PANTHER" id="PTHR42988">
    <property type="entry name" value="PHOSPHOHYDROLASE"/>
    <property type="match status" value="1"/>
</dbReference>
<dbReference type="Proteomes" id="UP000017819">
    <property type="component" value="Unassembled WGS sequence"/>
</dbReference>
<dbReference type="InterPro" id="IPR029052">
    <property type="entry name" value="Metallo-depent_PP-like"/>
</dbReference>
<reference evidence="6 7" key="1">
    <citation type="journal article" date="2014" name="Genome Announc.">
        <title>Draft Genome Sequence of Lutibaculum baratangense Strain AMV1T, Isolated from a Mud Volcano in Andamans, India.</title>
        <authorList>
            <person name="Singh A."/>
            <person name="Sreenivas A."/>
            <person name="Sathyanarayana Reddy G."/>
            <person name="Pinnaka A.K."/>
            <person name="Shivaji S."/>
        </authorList>
    </citation>
    <scope>NUCLEOTIDE SEQUENCE [LARGE SCALE GENOMIC DNA]</scope>
    <source>
        <strain evidence="6 7">AMV1</strain>
    </source>
</reference>
<evidence type="ECO:0000256" key="2">
    <source>
        <dbReference type="ARBA" id="ARBA00022801"/>
    </source>
</evidence>
<comment type="caution">
    <text evidence="6">The sequence shown here is derived from an EMBL/GenBank/DDBJ whole genome shotgun (WGS) entry which is preliminary data.</text>
</comment>
<keyword evidence="1" id="KW-0479">Metal-binding</keyword>
<protein>
    <submittedName>
        <fullName evidence="6">Putative phosphohydrolase, Icc family</fullName>
    </submittedName>
</protein>
<evidence type="ECO:0000256" key="3">
    <source>
        <dbReference type="ARBA" id="ARBA00023004"/>
    </source>
</evidence>
<dbReference type="GO" id="GO:0046872">
    <property type="term" value="F:metal ion binding"/>
    <property type="evidence" value="ECO:0007669"/>
    <property type="project" value="UniProtKB-KW"/>
</dbReference>
<dbReference type="PANTHER" id="PTHR42988:SF2">
    <property type="entry name" value="CYCLIC NUCLEOTIDE PHOSPHODIESTERASE CBUA0032-RELATED"/>
    <property type="match status" value="1"/>
</dbReference>
<gene>
    <name evidence="6" type="ORF">N177_3219</name>
</gene>
<keyword evidence="2 6" id="KW-0378">Hydrolase</keyword>
<dbReference type="PATRIC" id="fig|631454.5.peg.3179"/>
<dbReference type="InterPro" id="IPR004843">
    <property type="entry name" value="Calcineurin-like_PHP"/>
</dbReference>
<keyword evidence="3" id="KW-0408">Iron</keyword>
<dbReference type="InterPro" id="IPR050884">
    <property type="entry name" value="CNP_phosphodiesterase-III"/>
</dbReference>
<dbReference type="GO" id="GO:0016787">
    <property type="term" value="F:hydrolase activity"/>
    <property type="evidence" value="ECO:0007669"/>
    <property type="project" value="UniProtKB-KW"/>
</dbReference>
<comment type="similarity">
    <text evidence="4">Belongs to the cyclic nucleotide phosphodiesterase class-III family.</text>
</comment>
<dbReference type="STRING" id="631454.N177_3219"/>
<evidence type="ECO:0000313" key="7">
    <source>
        <dbReference type="Proteomes" id="UP000017819"/>
    </source>
</evidence>